<name>A0A812J495_9DINO</name>
<dbReference type="EMBL" id="CAJNDS010000347">
    <property type="protein sequence ID" value="CAE7195620.1"/>
    <property type="molecule type" value="Genomic_DNA"/>
</dbReference>
<keyword evidence="1" id="KW-1133">Transmembrane helix</keyword>
<evidence type="ECO:0000256" key="1">
    <source>
        <dbReference type="SAM" id="Phobius"/>
    </source>
</evidence>
<keyword evidence="1" id="KW-0472">Membrane</keyword>
<protein>
    <submittedName>
        <fullName evidence="2">Uncharacterized protein</fullName>
    </submittedName>
</protein>
<comment type="caution">
    <text evidence="2">The sequence shown here is derived from an EMBL/GenBank/DDBJ whole genome shotgun (WGS) entry which is preliminary data.</text>
</comment>
<dbReference type="AlphaFoldDB" id="A0A812J495"/>
<dbReference type="Proteomes" id="UP000604046">
    <property type="component" value="Unassembled WGS sequence"/>
</dbReference>
<evidence type="ECO:0000313" key="2">
    <source>
        <dbReference type="EMBL" id="CAE7195620.1"/>
    </source>
</evidence>
<keyword evidence="1" id="KW-0812">Transmembrane</keyword>
<dbReference type="OrthoDB" id="406512at2759"/>
<gene>
    <name evidence="2" type="ORF">SNAT2548_LOCUS5417</name>
</gene>
<feature type="transmembrane region" description="Helical" evidence="1">
    <location>
        <begin position="38"/>
        <end position="62"/>
    </location>
</feature>
<organism evidence="2 3">
    <name type="scientific">Symbiodinium natans</name>
    <dbReference type="NCBI Taxonomy" id="878477"/>
    <lineage>
        <taxon>Eukaryota</taxon>
        <taxon>Sar</taxon>
        <taxon>Alveolata</taxon>
        <taxon>Dinophyceae</taxon>
        <taxon>Suessiales</taxon>
        <taxon>Symbiodiniaceae</taxon>
        <taxon>Symbiodinium</taxon>
    </lineage>
</organism>
<sequence length="254" mass="28515">MMSVSLANAGEGRRCVAFDIAYDKTWMNMLSDEGYVHALYQVMNLAPGTFLTLAPVCSSWVFMSRGTTKRTKGRPLGDQEAPSVDAGNRMASRVAILLFIACAKRVHIVMEQPRGSLLQEHPGMQALFSRTTWYKHHILMRNFGGPTDKGTWLYSSHKLIQDLYRFRPLLKKEHIEPPQLVERYVDPSGRTCTKGGPDLKASQAYPLECLSCSAPPQAHPSPPPPIFLYIRNSGSGLLLRYYGQRSERQCDARP</sequence>
<keyword evidence="3" id="KW-1185">Reference proteome</keyword>
<evidence type="ECO:0000313" key="3">
    <source>
        <dbReference type="Proteomes" id="UP000604046"/>
    </source>
</evidence>
<accession>A0A812J495</accession>
<reference evidence="2" key="1">
    <citation type="submission" date="2021-02" db="EMBL/GenBank/DDBJ databases">
        <authorList>
            <person name="Dougan E. K."/>
            <person name="Rhodes N."/>
            <person name="Thang M."/>
            <person name="Chan C."/>
        </authorList>
    </citation>
    <scope>NUCLEOTIDE SEQUENCE</scope>
</reference>
<proteinExistence type="predicted"/>